<sequence>MEIWRARVGILFPADGANDDDFWRLVPSGVTVHVARTRPLIDDFSVEAYGQLAGQDVESQAELLGLIQPSSVAYACTSGSF</sequence>
<comment type="caution">
    <text evidence="1">The sequence shown here is derived from an EMBL/GenBank/DDBJ whole genome shotgun (WGS) entry which is preliminary data.</text>
</comment>
<organism evidence="1 2">
    <name type="scientific">Candidatus Segetimicrobium genomatis</name>
    <dbReference type="NCBI Taxonomy" id="2569760"/>
    <lineage>
        <taxon>Bacteria</taxon>
        <taxon>Bacillati</taxon>
        <taxon>Candidatus Sysuimicrobiota</taxon>
        <taxon>Candidatus Sysuimicrobiia</taxon>
        <taxon>Candidatus Sysuimicrobiales</taxon>
        <taxon>Candidatus Segetimicrobiaceae</taxon>
        <taxon>Candidatus Segetimicrobium</taxon>
    </lineage>
</organism>
<feature type="non-terminal residue" evidence="1">
    <location>
        <position position="81"/>
    </location>
</feature>
<dbReference type="AlphaFoldDB" id="A0A537JCK6"/>
<dbReference type="Gene3D" id="3.40.50.12500">
    <property type="match status" value="1"/>
</dbReference>
<reference evidence="1 2" key="1">
    <citation type="journal article" date="2019" name="Nat. Microbiol.">
        <title>Mediterranean grassland soil C-N compound turnover is dependent on rainfall and depth, and is mediated by genomically divergent microorganisms.</title>
        <authorList>
            <person name="Diamond S."/>
            <person name="Andeer P.F."/>
            <person name="Li Z."/>
            <person name="Crits-Christoph A."/>
            <person name="Burstein D."/>
            <person name="Anantharaman K."/>
            <person name="Lane K.R."/>
            <person name="Thomas B.C."/>
            <person name="Pan C."/>
            <person name="Northen T.R."/>
            <person name="Banfield J.F."/>
        </authorList>
    </citation>
    <scope>NUCLEOTIDE SEQUENCE [LARGE SCALE GENOMIC DNA]</scope>
    <source>
        <strain evidence="1">NP_7</strain>
    </source>
</reference>
<dbReference type="InterPro" id="IPR026286">
    <property type="entry name" value="MaiA/AMDase"/>
</dbReference>
<name>A0A537JCK6_9BACT</name>
<gene>
    <name evidence="1" type="ORF">E6H04_07080</name>
</gene>
<dbReference type="Proteomes" id="UP000320048">
    <property type="component" value="Unassembled WGS sequence"/>
</dbReference>
<accession>A0A537JCK6</accession>
<dbReference type="InterPro" id="IPR053714">
    <property type="entry name" value="Iso_Racemase_Enz_sf"/>
</dbReference>
<proteinExistence type="predicted"/>
<evidence type="ECO:0000313" key="1">
    <source>
        <dbReference type="EMBL" id="TMI81278.1"/>
    </source>
</evidence>
<protein>
    <submittedName>
        <fullName evidence="1">Arylmalonate decarboxylase</fullName>
    </submittedName>
</protein>
<evidence type="ECO:0000313" key="2">
    <source>
        <dbReference type="Proteomes" id="UP000320048"/>
    </source>
</evidence>
<dbReference type="PANTHER" id="PTHR40267:SF1">
    <property type="entry name" value="BLR3294 PROTEIN"/>
    <property type="match status" value="1"/>
</dbReference>
<dbReference type="PANTHER" id="PTHR40267">
    <property type="entry name" value="BLR3294 PROTEIN"/>
    <property type="match status" value="1"/>
</dbReference>
<dbReference type="EMBL" id="VBAO01000177">
    <property type="protein sequence ID" value="TMI81278.1"/>
    <property type="molecule type" value="Genomic_DNA"/>
</dbReference>